<gene>
    <name evidence="2" type="ORF">FNK824_LOCUS29712</name>
    <name evidence="1" type="ORF">PYM288_LOCUS20543</name>
</gene>
<dbReference type="Proteomes" id="UP000663874">
    <property type="component" value="Unassembled WGS sequence"/>
</dbReference>
<protein>
    <submittedName>
        <fullName evidence="2">Uncharacterized protein</fullName>
    </submittedName>
</protein>
<dbReference type="EMBL" id="CAJNOH010000755">
    <property type="protein sequence ID" value="CAF1117927.1"/>
    <property type="molecule type" value="Genomic_DNA"/>
</dbReference>
<proteinExistence type="predicted"/>
<evidence type="ECO:0000313" key="3">
    <source>
        <dbReference type="Proteomes" id="UP000663874"/>
    </source>
</evidence>
<evidence type="ECO:0000313" key="1">
    <source>
        <dbReference type="EMBL" id="CAF1117927.1"/>
    </source>
</evidence>
<feature type="non-terminal residue" evidence="2">
    <location>
        <position position="80"/>
    </location>
</feature>
<accession>A0A819TSG5</accession>
<evidence type="ECO:0000313" key="2">
    <source>
        <dbReference type="EMBL" id="CAF4069279.1"/>
    </source>
</evidence>
<dbReference type="Proteomes" id="UP000663854">
    <property type="component" value="Unassembled WGS sequence"/>
</dbReference>
<organism evidence="2 3">
    <name type="scientific">Rotaria sordida</name>
    <dbReference type="NCBI Taxonomy" id="392033"/>
    <lineage>
        <taxon>Eukaryota</taxon>
        <taxon>Metazoa</taxon>
        <taxon>Spiralia</taxon>
        <taxon>Gnathifera</taxon>
        <taxon>Rotifera</taxon>
        <taxon>Eurotatoria</taxon>
        <taxon>Bdelloidea</taxon>
        <taxon>Philodinida</taxon>
        <taxon>Philodinidae</taxon>
        <taxon>Rotaria</taxon>
    </lineage>
</organism>
<reference evidence="2" key="1">
    <citation type="submission" date="2021-02" db="EMBL/GenBank/DDBJ databases">
        <authorList>
            <person name="Nowell W R."/>
        </authorList>
    </citation>
    <scope>NUCLEOTIDE SEQUENCE</scope>
</reference>
<name>A0A819TSG5_9BILA</name>
<comment type="caution">
    <text evidence="2">The sequence shown here is derived from an EMBL/GenBank/DDBJ whole genome shotgun (WGS) entry which is preliminary data.</text>
</comment>
<sequence>MDFQQMSEWFRNINLFNDEFTDTRIPSALSNEENKLLEENVEAKMKELTSSQLDIVENVDRIQMLEDHQKLVQDELETIQ</sequence>
<dbReference type="AlphaFoldDB" id="A0A819TSG5"/>
<dbReference type="EMBL" id="CAJOBE010008772">
    <property type="protein sequence ID" value="CAF4069279.1"/>
    <property type="molecule type" value="Genomic_DNA"/>
</dbReference>